<dbReference type="EMBL" id="BAAADN010000009">
    <property type="protein sequence ID" value="GAA0453369.1"/>
    <property type="molecule type" value="Genomic_DNA"/>
</dbReference>
<dbReference type="Pfam" id="PF19094">
    <property type="entry name" value="EMC6_arch"/>
    <property type="match status" value="1"/>
</dbReference>
<evidence type="ECO:0000313" key="3">
    <source>
        <dbReference type="EMBL" id="UOO96168.1"/>
    </source>
</evidence>
<dbReference type="Proteomes" id="UP000830542">
    <property type="component" value="Chromosome"/>
</dbReference>
<dbReference type="InterPro" id="IPR043941">
    <property type="entry name" value="EMC6-arch"/>
</dbReference>
<feature type="transmembrane region" description="Helical" evidence="1">
    <location>
        <begin position="21"/>
        <end position="40"/>
    </location>
</feature>
<evidence type="ECO:0000256" key="1">
    <source>
        <dbReference type="SAM" id="Phobius"/>
    </source>
</evidence>
<proteinExistence type="predicted"/>
<keyword evidence="1" id="KW-0472">Membrane</keyword>
<keyword evidence="4" id="KW-1185">Reference proteome</keyword>
<reference evidence="3" key="2">
    <citation type="submission" date="2022-04" db="EMBL/GenBank/DDBJ databases">
        <title>Sequencing and genomic assembly of Halococcus dombrowskii.</title>
        <authorList>
            <person name="Lim S.W."/>
            <person name="MacLea K.S."/>
        </authorList>
    </citation>
    <scope>NUCLEOTIDE SEQUENCE</scope>
    <source>
        <strain evidence="3">H4</strain>
    </source>
</reference>
<feature type="transmembrane region" description="Helical" evidence="1">
    <location>
        <begin position="77"/>
        <end position="97"/>
    </location>
</feature>
<evidence type="ECO:0000313" key="4">
    <source>
        <dbReference type="Proteomes" id="UP000830542"/>
    </source>
</evidence>
<sequence length="100" mass="10395">MATETADARADHLRSLTVSSVTSLSGIAAGLISAVVASGATDTAGLYPLAGAILVQLPLLGLLGVEVDDFSIKDNVYIAFMTFALWFVTWTILLTTGTSF</sequence>
<reference evidence="2" key="3">
    <citation type="submission" date="2023-12" db="EMBL/GenBank/DDBJ databases">
        <authorList>
            <person name="Sun Q."/>
            <person name="Inoue M."/>
        </authorList>
    </citation>
    <scope>NUCLEOTIDE SEQUENCE</scope>
    <source>
        <strain evidence="2">JCM 12289</strain>
    </source>
</reference>
<gene>
    <name evidence="2" type="ORF">GCM10008985_06410</name>
    <name evidence="3" type="ORF">MUK72_05515</name>
</gene>
<dbReference type="EMBL" id="CP095005">
    <property type="protein sequence ID" value="UOO96168.1"/>
    <property type="molecule type" value="Genomic_DNA"/>
</dbReference>
<evidence type="ECO:0000313" key="2">
    <source>
        <dbReference type="EMBL" id="GAA0453369.1"/>
    </source>
</evidence>
<reference evidence="2" key="1">
    <citation type="journal article" date="2014" name="Int. J. Syst. Evol. Microbiol.">
        <title>Complete genome sequence of Corynebacterium casei LMG S-19264T (=DSM 44701T), isolated from a smear-ripened cheese.</title>
        <authorList>
            <consortium name="US DOE Joint Genome Institute (JGI-PGF)"/>
            <person name="Walter F."/>
            <person name="Albersmeier A."/>
            <person name="Kalinowski J."/>
            <person name="Ruckert C."/>
        </authorList>
    </citation>
    <scope>NUCLEOTIDE SEQUENCE</scope>
    <source>
        <strain evidence="2">JCM 12289</strain>
    </source>
</reference>
<name>A0AAV3SCC7_HALDO</name>
<accession>A0AAV3SCC7</accession>
<dbReference type="AlphaFoldDB" id="A0AAV3SCC7"/>
<keyword evidence="1" id="KW-0812">Transmembrane</keyword>
<dbReference type="KEGG" id="hdo:MUK72_05515"/>
<organism evidence="2 5">
    <name type="scientific">Halococcus dombrowskii</name>
    <dbReference type="NCBI Taxonomy" id="179637"/>
    <lineage>
        <taxon>Archaea</taxon>
        <taxon>Methanobacteriati</taxon>
        <taxon>Methanobacteriota</taxon>
        <taxon>Stenosarchaea group</taxon>
        <taxon>Halobacteria</taxon>
        <taxon>Halobacteriales</taxon>
        <taxon>Halococcaceae</taxon>
        <taxon>Halococcus</taxon>
    </lineage>
</organism>
<keyword evidence="1" id="KW-1133">Transmembrane helix</keyword>
<feature type="transmembrane region" description="Helical" evidence="1">
    <location>
        <begin position="46"/>
        <end position="65"/>
    </location>
</feature>
<protein>
    <submittedName>
        <fullName evidence="2">Uncharacterized protein</fullName>
    </submittedName>
</protein>
<evidence type="ECO:0000313" key="5">
    <source>
        <dbReference type="Proteomes" id="UP001500962"/>
    </source>
</evidence>
<dbReference type="RefSeq" id="WP_004051485.1">
    <property type="nucleotide sequence ID" value="NZ_BAAADN010000009.1"/>
</dbReference>
<dbReference type="GeneID" id="73968444"/>
<dbReference type="Proteomes" id="UP001500962">
    <property type="component" value="Unassembled WGS sequence"/>
</dbReference>